<gene>
    <name evidence="3" type="ORF">HGG69_01555</name>
</gene>
<dbReference type="GO" id="GO:0015986">
    <property type="term" value="P:proton motive force-driven ATP synthesis"/>
    <property type="evidence" value="ECO:0007669"/>
    <property type="project" value="InterPro"/>
</dbReference>
<name>A0A858U1K9_9MOLU</name>
<evidence type="ECO:0000313" key="4">
    <source>
        <dbReference type="Proteomes" id="UP000501060"/>
    </source>
</evidence>
<reference evidence="3 4" key="1">
    <citation type="submission" date="2020-04" db="EMBL/GenBank/DDBJ databases">
        <title>Novel Mycoplasma species detected in Phocoena phocoena (harbor porpoise) from the USA.</title>
        <authorList>
            <person name="Volokhov D.V."/>
        </authorList>
    </citation>
    <scope>NUCLEOTIDE SEQUENCE [LARGE SCALE GENOMIC DNA]</scope>
    <source>
        <strain evidence="3 4">Phocoena C-264-GEN</strain>
    </source>
</reference>
<dbReference type="Proteomes" id="UP000501060">
    <property type="component" value="Chromosome"/>
</dbReference>
<accession>A0A858U1K9</accession>
<proteinExistence type="predicted"/>
<evidence type="ECO:0000256" key="1">
    <source>
        <dbReference type="ARBA" id="ARBA00023196"/>
    </source>
</evidence>
<dbReference type="RefSeq" id="WP_169605055.1">
    <property type="nucleotide sequence ID" value="NZ_CP051481.1"/>
</dbReference>
<dbReference type="KEGG" id="mphe:HGG69_01555"/>
<dbReference type="Gene3D" id="2.60.15.10">
    <property type="entry name" value="F0F1 ATP synthase delta/epsilon subunit, N-terminal"/>
    <property type="match status" value="1"/>
</dbReference>
<dbReference type="AlphaFoldDB" id="A0A858U1K9"/>
<dbReference type="InterPro" id="IPR036771">
    <property type="entry name" value="ATPsynth_dsu/esu_N"/>
</dbReference>
<keyword evidence="4" id="KW-1185">Reference proteome</keyword>
<dbReference type="Pfam" id="PF02823">
    <property type="entry name" value="ATP-synt_DE_N"/>
    <property type="match status" value="1"/>
</dbReference>
<protein>
    <submittedName>
        <fullName evidence="3">F0F1 ATP synthase subunit epsilon</fullName>
    </submittedName>
</protein>
<keyword evidence="1" id="KW-0066">ATP synthesis</keyword>
<evidence type="ECO:0000259" key="2">
    <source>
        <dbReference type="Pfam" id="PF02823"/>
    </source>
</evidence>
<dbReference type="SUPFAM" id="SSF51344">
    <property type="entry name" value="Epsilon subunit of F1F0-ATP synthase N-terminal domain"/>
    <property type="match status" value="1"/>
</dbReference>
<feature type="domain" description="ATP synthase F1 complex delta/epsilon subunit N-terminal" evidence="2">
    <location>
        <begin position="7"/>
        <end position="83"/>
    </location>
</feature>
<keyword evidence="1" id="KW-0139">CF(1)</keyword>
<dbReference type="GO" id="GO:0045259">
    <property type="term" value="C:proton-transporting ATP synthase complex"/>
    <property type="evidence" value="ECO:0007669"/>
    <property type="project" value="UniProtKB-KW"/>
</dbReference>
<evidence type="ECO:0000313" key="3">
    <source>
        <dbReference type="EMBL" id="QJG67004.1"/>
    </source>
</evidence>
<sequence length="117" mass="13090">MANKVYLTITTPTGSYLETETNIVTVKTTEGYIGLQANGTEFMAALVASKMFVTSENNNQKTYYINQGIVHAKDDKIDIIVNNISDKALEEIKFKPSDNSNFSFIEETKLKRSIAKK</sequence>
<dbReference type="InterPro" id="IPR020546">
    <property type="entry name" value="ATP_synth_F1_dsu/esu_N"/>
</dbReference>
<dbReference type="EMBL" id="CP051481">
    <property type="protein sequence ID" value="QJG67004.1"/>
    <property type="molecule type" value="Genomic_DNA"/>
</dbReference>
<organism evidence="3 4">
    <name type="scientific">Mycoplasma phocoenae</name>
    <dbReference type="NCBI Taxonomy" id="754517"/>
    <lineage>
        <taxon>Bacteria</taxon>
        <taxon>Bacillati</taxon>
        <taxon>Mycoplasmatota</taxon>
        <taxon>Mollicutes</taxon>
        <taxon>Mycoplasmataceae</taxon>
        <taxon>Mycoplasma</taxon>
    </lineage>
</organism>